<feature type="compositionally biased region" description="Acidic residues" evidence="2">
    <location>
        <begin position="199"/>
        <end position="208"/>
    </location>
</feature>
<dbReference type="PANTHER" id="PTHR38133:SF1">
    <property type="entry name" value="SLR1429 PROTEIN"/>
    <property type="match status" value="1"/>
</dbReference>
<keyword evidence="5" id="KW-1185">Reference proteome</keyword>
<evidence type="ECO:0000256" key="2">
    <source>
        <dbReference type="SAM" id="MobiDB-lite"/>
    </source>
</evidence>
<gene>
    <name evidence="4" type="ORF">GCM10010411_01150</name>
</gene>
<evidence type="ECO:0000256" key="1">
    <source>
        <dbReference type="PROSITE-ProRule" id="PRU00325"/>
    </source>
</evidence>
<feature type="domain" description="SWIM-type" evidence="3">
    <location>
        <begin position="130"/>
        <end position="165"/>
    </location>
</feature>
<sequence length="272" mass="30218">MADFSEYGPPIPVEDGIRARSRRGSIGAQWWSRRFIDLVESFADTGRLQRGRAYARKGQVIDLKVAPYEVTARVQGSREEPYEVALGIDAIDDPDWRAVESELASRAVFRARLLAGEMPPEIEWVFAEFGLCLFPESADDLHLMCSCPDWGDPCKHGAAVLYLLAEAFDDDPFLILTWNGRTKEQLLGALRRRNATEPDPFEAEDDEPLTAAGFWTPPSGLARLRDRRPAPPVPPGFVLQVATPPPVRVRRRDLADALAPAYDALAPEGPQP</sequence>
<reference evidence="4 5" key="1">
    <citation type="journal article" date="2019" name="Int. J. Syst. Evol. Microbiol.">
        <title>The Global Catalogue of Microorganisms (GCM) 10K type strain sequencing project: providing services to taxonomists for standard genome sequencing and annotation.</title>
        <authorList>
            <consortium name="The Broad Institute Genomics Platform"/>
            <consortium name="The Broad Institute Genome Sequencing Center for Infectious Disease"/>
            <person name="Wu L."/>
            <person name="Ma J."/>
        </authorList>
    </citation>
    <scope>NUCLEOTIDE SEQUENCE [LARGE SCALE GENOMIC DNA]</scope>
    <source>
        <strain evidence="4 5">JCM 6833</strain>
    </source>
</reference>
<keyword evidence="1" id="KW-0479">Metal-binding</keyword>
<keyword evidence="1" id="KW-0863">Zinc-finger</keyword>
<evidence type="ECO:0000313" key="4">
    <source>
        <dbReference type="EMBL" id="GAA2573268.1"/>
    </source>
</evidence>
<proteinExistence type="predicted"/>
<organism evidence="4 5">
    <name type="scientific">Actinomadura fulvescens</name>
    <dbReference type="NCBI Taxonomy" id="46160"/>
    <lineage>
        <taxon>Bacteria</taxon>
        <taxon>Bacillati</taxon>
        <taxon>Actinomycetota</taxon>
        <taxon>Actinomycetes</taxon>
        <taxon>Streptosporangiales</taxon>
        <taxon>Thermomonosporaceae</taxon>
        <taxon>Actinomadura</taxon>
    </lineage>
</organism>
<dbReference type="InterPro" id="IPR007527">
    <property type="entry name" value="Znf_SWIM"/>
</dbReference>
<accession>A0ABN3P907</accession>
<evidence type="ECO:0000259" key="3">
    <source>
        <dbReference type="PROSITE" id="PS50966"/>
    </source>
</evidence>
<keyword evidence="1" id="KW-0862">Zinc</keyword>
<dbReference type="PANTHER" id="PTHR38133">
    <property type="entry name" value="SLR1429 PROTEIN"/>
    <property type="match status" value="1"/>
</dbReference>
<name>A0ABN3P907_9ACTN</name>
<dbReference type="RefSeq" id="WP_344536606.1">
    <property type="nucleotide sequence ID" value="NZ_BAAATD010000001.1"/>
</dbReference>
<dbReference type="Pfam" id="PF04434">
    <property type="entry name" value="SWIM"/>
    <property type="match status" value="1"/>
</dbReference>
<feature type="region of interest" description="Disordered" evidence="2">
    <location>
        <begin position="197"/>
        <end position="241"/>
    </location>
</feature>
<dbReference type="PROSITE" id="PS50966">
    <property type="entry name" value="ZF_SWIM"/>
    <property type="match status" value="1"/>
</dbReference>
<dbReference type="EMBL" id="BAAATD010000001">
    <property type="protein sequence ID" value="GAA2573268.1"/>
    <property type="molecule type" value="Genomic_DNA"/>
</dbReference>
<comment type="caution">
    <text evidence="4">The sequence shown here is derived from an EMBL/GenBank/DDBJ whole genome shotgun (WGS) entry which is preliminary data.</text>
</comment>
<protein>
    <recommendedName>
        <fullName evidence="3">SWIM-type domain-containing protein</fullName>
    </recommendedName>
</protein>
<evidence type="ECO:0000313" key="5">
    <source>
        <dbReference type="Proteomes" id="UP001501509"/>
    </source>
</evidence>
<dbReference type="Proteomes" id="UP001501509">
    <property type="component" value="Unassembled WGS sequence"/>
</dbReference>